<proteinExistence type="predicted"/>
<accession>A0ABT2FN17</accession>
<dbReference type="Pfam" id="PF05818">
    <property type="entry name" value="TraT"/>
    <property type="match status" value="1"/>
</dbReference>
<evidence type="ECO:0000313" key="8">
    <source>
        <dbReference type="Proteomes" id="UP001201549"/>
    </source>
</evidence>
<comment type="subcellular location">
    <subcellularLocation>
        <location evidence="1">Cell outer membrane</location>
        <topology evidence="1">Lipid-anchor</topology>
    </subcellularLocation>
</comment>
<dbReference type="EMBL" id="JAKOGG010000012">
    <property type="protein sequence ID" value="MCS4557720.1"/>
    <property type="molecule type" value="Genomic_DNA"/>
</dbReference>
<sequence length="240" mass="25576">MKGIFFVIVCCSVLLLSGCGATHTLITKRNLEVQTKMSETVFLDPVDSSKKTVFVQIRNTSDKPGLSVEPQIIAAVQQRGYKVVTDPEQAHYLLQANVLQVGKSNLREAENMLQSGFGSAAVGAVAGAQFGSGHGSVATGLAGAALGLIGDAFVEDVYFSMVTDLQISERAKAGVVVTEAVDSKLKQGTSGYKNVSSTEETNWKRYQTRILSSANKVNLEFEEAQPVLIKGVVQSISGML</sequence>
<dbReference type="PROSITE" id="PS51257">
    <property type="entry name" value="PROKAR_LIPOPROTEIN"/>
    <property type="match status" value="1"/>
</dbReference>
<feature type="chain" id="PRO_5045014803" evidence="6">
    <location>
        <begin position="22"/>
        <end position="240"/>
    </location>
</feature>
<evidence type="ECO:0000256" key="6">
    <source>
        <dbReference type="PIRNR" id="PIRNR002859"/>
    </source>
</evidence>
<reference evidence="8" key="2">
    <citation type="submission" date="2023-07" db="EMBL/GenBank/DDBJ databases">
        <title>Shewanella mangrovi sp. nov., an acetaldehyde- degrading bacterium isolated from mangrove sediment.</title>
        <authorList>
            <person name="Liu Y."/>
        </authorList>
    </citation>
    <scope>NUCLEOTIDE SEQUENCE [LARGE SCALE GENOMIC DNA]</scope>
    <source>
        <strain evidence="8">C32</strain>
    </source>
</reference>
<keyword evidence="2 6" id="KW-0732">Signal</keyword>
<dbReference type="Proteomes" id="UP001201549">
    <property type="component" value="Unassembled WGS sequence"/>
</dbReference>
<dbReference type="PIRSF" id="PIRSF002859">
    <property type="entry name" value="Lipo_traT"/>
    <property type="match status" value="1"/>
</dbReference>
<evidence type="ECO:0000256" key="5">
    <source>
        <dbReference type="ARBA" id="ARBA00023288"/>
    </source>
</evidence>
<evidence type="ECO:0000256" key="1">
    <source>
        <dbReference type="ARBA" id="ARBA00004459"/>
    </source>
</evidence>
<keyword evidence="5" id="KW-0449">Lipoprotein</keyword>
<dbReference type="InterPro" id="IPR008874">
    <property type="entry name" value="TraT_complement-R"/>
</dbReference>
<name>A0ABT2FN17_9GAMM</name>
<keyword evidence="8" id="KW-1185">Reference proteome</keyword>
<protein>
    <submittedName>
        <fullName evidence="7">Complement resistance protein TraT</fullName>
    </submittedName>
</protein>
<reference evidence="7 8" key="1">
    <citation type="submission" date="2022-02" db="EMBL/GenBank/DDBJ databases">
        <authorList>
            <person name="Zhuang L."/>
        </authorList>
    </citation>
    <scope>NUCLEOTIDE SEQUENCE [LARGE SCALE GENOMIC DNA]</scope>
    <source>
        <strain evidence="7 8">C32</strain>
    </source>
</reference>
<organism evidence="7 8">
    <name type="scientific">Shewanella electrica</name>
    <dbReference type="NCBI Taxonomy" id="515560"/>
    <lineage>
        <taxon>Bacteria</taxon>
        <taxon>Pseudomonadati</taxon>
        <taxon>Pseudomonadota</taxon>
        <taxon>Gammaproteobacteria</taxon>
        <taxon>Alteromonadales</taxon>
        <taxon>Shewanellaceae</taxon>
        <taxon>Shewanella</taxon>
    </lineage>
</organism>
<dbReference type="RefSeq" id="WP_238897198.1">
    <property type="nucleotide sequence ID" value="NZ_JAKOGG010000012.1"/>
</dbReference>
<evidence type="ECO:0000313" key="7">
    <source>
        <dbReference type="EMBL" id="MCS4557720.1"/>
    </source>
</evidence>
<feature type="signal peptide" evidence="6">
    <location>
        <begin position="1"/>
        <end position="21"/>
    </location>
</feature>
<comment type="caution">
    <text evidence="7">The sequence shown here is derived from an EMBL/GenBank/DDBJ whole genome shotgun (WGS) entry which is preliminary data.</text>
</comment>
<keyword evidence="4" id="KW-0564">Palmitate</keyword>
<keyword evidence="6" id="KW-0998">Cell outer membrane</keyword>
<evidence type="ECO:0000256" key="2">
    <source>
        <dbReference type="ARBA" id="ARBA00022729"/>
    </source>
</evidence>
<keyword evidence="3 6" id="KW-0472">Membrane</keyword>
<evidence type="ECO:0000256" key="3">
    <source>
        <dbReference type="ARBA" id="ARBA00023136"/>
    </source>
</evidence>
<evidence type="ECO:0000256" key="4">
    <source>
        <dbReference type="ARBA" id="ARBA00023139"/>
    </source>
</evidence>
<gene>
    <name evidence="7" type="ORF">L9G74_14825</name>
</gene>